<feature type="transmembrane region" description="Helical" evidence="8">
    <location>
        <begin position="454"/>
        <end position="473"/>
    </location>
</feature>
<dbReference type="PANTHER" id="PTHR42682">
    <property type="entry name" value="HYDROGENASE-4 COMPONENT F"/>
    <property type="match status" value="1"/>
</dbReference>
<proteinExistence type="predicted"/>
<name>A0A8J2U451_9GAMM</name>
<dbReference type="AlphaFoldDB" id="A0A8J2U451"/>
<keyword evidence="2" id="KW-1003">Cell membrane</keyword>
<dbReference type="PANTHER" id="PTHR42682:SF4">
    <property type="entry name" value="NADH-UBIQUINONE_PLASTOQUINONE"/>
    <property type="match status" value="1"/>
</dbReference>
<evidence type="ECO:0000256" key="6">
    <source>
        <dbReference type="ARBA" id="ARBA00023136"/>
    </source>
</evidence>
<evidence type="ECO:0000256" key="1">
    <source>
        <dbReference type="ARBA" id="ARBA00004651"/>
    </source>
</evidence>
<dbReference type="InterPro" id="IPR001750">
    <property type="entry name" value="ND/Mrp_TM"/>
</dbReference>
<feature type="transmembrane region" description="Helical" evidence="8">
    <location>
        <begin position="411"/>
        <end position="434"/>
    </location>
</feature>
<feature type="transmembrane region" description="Helical" evidence="8">
    <location>
        <begin position="67"/>
        <end position="87"/>
    </location>
</feature>
<keyword evidence="11" id="KW-1185">Reference proteome</keyword>
<accession>A0A8J2U451</accession>
<dbReference type="InterPro" id="IPR052175">
    <property type="entry name" value="ComplexI-like_HydComp"/>
</dbReference>
<feature type="transmembrane region" description="Helical" evidence="8">
    <location>
        <begin position="371"/>
        <end position="390"/>
    </location>
</feature>
<evidence type="ECO:0000256" key="7">
    <source>
        <dbReference type="RuleBase" id="RU000320"/>
    </source>
</evidence>
<protein>
    <submittedName>
        <fullName evidence="10">Na(+)/H(+) antiporter subunit D</fullName>
    </submittedName>
</protein>
<evidence type="ECO:0000256" key="4">
    <source>
        <dbReference type="ARBA" id="ARBA00022989"/>
    </source>
</evidence>
<feature type="domain" description="NADH:quinone oxidoreductase/Mrp antiporter transmembrane" evidence="9">
    <location>
        <begin position="111"/>
        <end position="376"/>
    </location>
</feature>
<feature type="transmembrane region" description="Helical" evidence="8">
    <location>
        <begin position="99"/>
        <end position="121"/>
    </location>
</feature>
<feature type="transmembrane region" description="Helical" evidence="8">
    <location>
        <begin position="32"/>
        <end position="55"/>
    </location>
</feature>
<reference evidence="11" key="1">
    <citation type="journal article" date="2019" name="Int. J. Syst. Evol. Microbiol.">
        <title>The Global Catalogue of Microorganisms (GCM) 10K type strain sequencing project: providing services to taxonomists for standard genome sequencing and annotation.</title>
        <authorList>
            <consortium name="The Broad Institute Genomics Platform"/>
            <consortium name="The Broad Institute Genome Sequencing Center for Infectious Disease"/>
            <person name="Wu L."/>
            <person name="Ma J."/>
        </authorList>
    </citation>
    <scope>NUCLEOTIDE SEQUENCE [LARGE SCALE GENOMIC DNA]</scope>
    <source>
        <strain evidence="11">CGMCC 1.10130</strain>
    </source>
</reference>
<evidence type="ECO:0000313" key="11">
    <source>
        <dbReference type="Proteomes" id="UP000619743"/>
    </source>
</evidence>
<feature type="transmembrane region" description="Helical" evidence="8">
    <location>
        <begin position="241"/>
        <end position="258"/>
    </location>
</feature>
<keyword evidence="6 8" id="KW-0472">Membrane</keyword>
<keyword evidence="4 8" id="KW-1133">Transmembrane helix</keyword>
<evidence type="ECO:0000256" key="3">
    <source>
        <dbReference type="ARBA" id="ARBA00022692"/>
    </source>
</evidence>
<sequence length="569" mass="61616">MFDSLPPALILLAGALLIAVLRGYWRIGVVLLAPLATLLAVWQVPDGIVATLPFLDYTLQIVEGSPLRRLFATVFAGMALVGGLYAYRTARWYELSAAYAYAAGAIGVCFAGDLITLFLYWELMALFSTVVVWCGNSAAARAAGIRYAIMHLLGGIILKVGIEGVVVHTGSIDIQPMLATNFDTWMILIGILINAAAPPVSAWLADSYPESSPTGSVFLSAFTTKTAVLALILMFPGEKVLIGVGLFMVMYGIIFALLENDVRRILAYSIVNQVGFMVCAVGIGTQMALNGAAAHAFAHIIYKALLFMSAGVVIYRTGKNKCTEVGGLFRTMPVTAFCGIIGALAISGFPLTSGFTTKTMISQAAADESLVTVYMLLAAASAGVFLHAGIKFPWFVFFQRDSGLRPKDAPWNMAAAMFVLVALCLGIGAFPGLFYQFLPYPVEYTPYTASKVLFYLQLLLFSGLAFFLLLPLMRRTETISLDTDWLWRVLLNRVACSIGAFISALLAAISRVTDKVLTRSKKACAKQMNTDLDANDDEELGLFARSWPIGRTAMWIAVLLTGYVFAYYL</sequence>
<feature type="transmembrane region" description="Helical" evidence="8">
    <location>
        <begin position="185"/>
        <end position="205"/>
    </location>
</feature>
<keyword evidence="3 7" id="KW-0812">Transmembrane</keyword>
<comment type="subcellular location">
    <subcellularLocation>
        <location evidence="1">Cell membrane</location>
        <topology evidence="1">Multi-pass membrane protein</topology>
    </subcellularLocation>
    <subcellularLocation>
        <location evidence="7">Membrane</location>
        <topology evidence="7">Multi-pass membrane protein</topology>
    </subcellularLocation>
</comment>
<dbReference type="GO" id="GO:0016491">
    <property type="term" value="F:oxidoreductase activity"/>
    <property type="evidence" value="ECO:0007669"/>
    <property type="project" value="UniProtKB-KW"/>
</dbReference>
<evidence type="ECO:0000313" key="10">
    <source>
        <dbReference type="EMBL" id="GGA73370.1"/>
    </source>
</evidence>
<dbReference type="GO" id="GO:0005886">
    <property type="term" value="C:plasma membrane"/>
    <property type="evidence" value="ECO:0007669"/>
    <property type="project" value="UniProtKB-SubCell"/>
</dbReference>
<evidence type="ECO:0000259" key="9">
    <source>
        <dbReference type="Pfam" id="PF00361"/>
    </source>
</evidence>
<gene>
    <name evidence="10" type="ORF">GCM10011369_13900</name>
</gene>
<comment type="caution">
    <text evidence="10">The sequence shown here is derived from an EMBL/GenBank/DDBJ whole genome shotgun (WGS) entry which is preliminary data.</text>
</comment>
<dbReference type="Pfam" id="PF00361">
    <property type="entry name" value="Proton_antipo_M"/>
    <property type="match status" value="1"/>
</dbReference>
<organism evidence="10 11">
    <name type="scientific">Neiella marina</name>
    <dbReference type="NCBI Taxonomy" id="508461"/>
    <lineage>
        <taxon>Bacteria</taxon>
        <taxon>Pseudomonadati</taxon>
        <taxon>Pseudomonadota</taxon>
        <taxon>Gammaproteobacteria</taxon>
        <taxon>Alteromonadales</taxon>
        <taxon>Echinimonadaceae</taxon>
        <taxon>Neiella</taxon>
    </lineage>
</organism>
<dbReference type="NCBIfam" id="NF009310">
    <property type="entry name" value="PRK12668.1"/>
    <property type="match status" value="1"/>
</dbReference>
<dbReference type="Proteomes" id="UP000619743">
    <property type="component" value="Unassembled WGS sequence"/>
</dbReference>
<dbReference type="OrthoDB" id="9768329at2"/>
<feature type="transmembrane region" description="Helical" evidence="8">
    <location>
        <begin position="485"/>
        <end position="509"/>
    </location>
</feature>
<feature type="transmembrane region" description="Helical" evidence="8">
    <location>
        <begin position="6"/>
        <end position="25"/>
    </location>
</feature>
<feature type="transmembrane region" description="Helical" evidence="8">
    <location>
        <begin position="549"/>
        <end position="568"/>
    </location>
</feature>
<evidence type="ECO:0000256" key="5">
    <source>
        <dbReference type="ARBA" id="ARBA00023002"/>
    </source>
</evidence>
<dbReference type="EMBL" id="BMDX01000005">
    <property type="protein sequence ID" value="GGA73370.1"/>
    <property type="molecule type" value="Genomic_DNA"/>
</dbReference>
<feature type="transmembrane region" description="Helical" evidence="8">
    <location>
        <begin position="265"/>
        <end position="284"/>
    </location>
</feature>
<evidence type="ECO:0000256" key="8">
    <source>
        <dbReference type="SAM" id="Phobius"/>
    </source>
</evidence>
<feature type="transmembrane region" description="Helical" evidence="8">
    <location>
        <begin position="327"/>
        <end position="351"/>
    </location>
</feature>
<dbReference type="RefSeq" id="WP_087505255.1">
    <property type="nucleotide sequence ID" value="NZ_BMDX01000005.1"/>
</dbReference>
<evidence type="ECO:0000256" key="2">
    <source>
        <dbReference type="ARBA" id="ARBA00022475"/>
    </source>
</evidence>
<feature type="transmembrane region" description="Helical" evidence="8">
    <location>
        <begin position="217"/>
        <end position="235"/>
    </location>
</feature>
<feature type="transmembrane region" description="Helical" evidence="8">
    <location>
        <begin position="296"/>
        <end position="315"/>
    </location>
</feature>
<keyword evidence="5" id="KW-0560">Oxidoreductase</keyword>